<evidence type="ECO:0000256" key="1">
    <source>
        <dbReference type="SAM" id="Phobius"/>
    </source>
</evidence>
<sequence>MAIVAINIAATMIVLVGINSTLLSILPVFGVIGSGIFAQTLVISLKPLAGSSVGQHGIRGPFRFRVARDAEYTRSSLRITVNCKRM</sequence>
<reference evidence="2" key="2">
    <citation type="submission" date="2020-05" db="UniProtKB">
        <authorList>
            <consortium name="EnsemblMetazoa"/>
        </authorList>
    </citation>
    <scope>IDENTIFICATION</scope>
    <source>
        <strain evidence="2">IAEA</strain>
    </source>
</reference>
<keyword evidence="3" id="KW-1185">Reference proteome</keyword>
<dbReference type="AlphaFoldDB" id="A0A1B0C0E6"/>
<feature type="transmembrane region" description="Helical" evidence="1">
    <location>
        <begin position="12"/>
        <end position="38"/>
    </location>
</feature>
<keyword evidence="1" id="KW-1133">Transmembrane helix</keyword>
<reference evidence="3" key="1">
    <citation type="submission" date="2015-01" db="EMBL/GenBank/DDBJ databases">
        <authorList>
            <person name="Aksoy S."/>
            <person name="Warren W."/>
            <person name="Wilson R.K."/>
        </authorList>
    </citation>
    <scope>NUCLEOTIDE SEQUENCE [LARGE SCALE GENOMIC DNA]</scope>
    <source>
        <strain evidence="3">IAEA</strain>
    </source>
</reference>
<dbReference type="EMBL" id="JXJN01023561">
    <property type="status" value="NOT_ANNOTATED_CDS"/>
    <property type="molecule type" value="Genomic_DNA"/>
</dbReference>
<proteinExistence type="predicted"/>
<dbReference type="Proteomes" id="UP000092460">
    <property type="component" value="Unassembled WGS sequence"/>
</dbReference>
<dbReference type="VEuPathDB" id="VectorBase:GPPI045863"/>
<keyword evidence="1" id="KW-0812">Transmembrane</keyword>
<accession>A0A1B0C0E6</accession>
<evidence type="ECO:0000313" key="3">
    <source>
        <dbReference type="Proteomes" id="UP000092460"/>
    </source>
</evidence>
<dbReference type="EnsemblMetazoa" id="GPPI045863-RA">
    <property type="protein sequence ID" value="GPPI045863-PA"/>
    <property type="gene ID" value="GPPI045863"/>
</dbReference>
<protein>
    <submittedName>
        <fullName evidence="2">Uncharacterized protein</fullName>
    </submittedName>
</protein>
<keyword evidence="1" id="KW-0472">Membrane</keyword>
<organism evidence="2 3">
    <name type="scientific">Glossina palpalis gambiensis</name>
    <dbReference type="NCBI Taxonomy" id="67801"/>
    <lineage>
        <taxon>Eukaryota</taxon>
        <taxon>Metazoa</taxon>
        <taxon>Ecdysozoa</taxon>
        <taxon>Arthropoda</taxon>
        <taxon>Hexapoda</taxon>
        <taxon>Insecta</taxon>
        <taxon>Pterygota</taxon>
        <taxon>Neoptera</taxon>
        <taxon>Endopterygota</taxon>
        <taxon>Diptera</taxon>
        <taxon>Brachycera</taxon>
        <taxon>Muscomorpha</taxon>
        <taxon>Hippoboscoidea</taxon>
        <taxon>Glossinidae</taxon>
        <taxon>Glossina</taxon>
    </lineage>
</organism>
<name>A0A1B0C0E6_9MUSC</name>
<evidence type="ECO:0000313" key="2">
    <source>
        <dbReference type="EnsemblMetazoa" id="GPPI045863-PA"/>
    </source>
</evidence>